<feature type="signal peptide" evidence="1">
    <location>
        <begin position="1"/>
        <end position="23"/>
    </location>
</feature>
<evidence type="ECO:0000256" key="1">
    <source>
        <dbReference type="SAM" id="SignalP"/>
    </source>
</evidence>
<protein>
    <recommendedName>
        <fullName evidence="2">Type 9 secretion system plug protein N-terminal domain-containing protein</fullName>
    </recommendedName>
</protein>
<proteinExistence type="predicted"/>
<dbReference type="OrthoDB" id="1522602at2"/>
<evidence type="ECO:0000313" key="4">
    <source>
        <dbReference type="Proteomes" id="UP000199452"/>
    </source>
</evidence>
<feature type="domain" description="Type 9 secretion system plug protein N-terminal" evidence="2">
    <location>
        <begin position="48"/>
        <end position="173"/>
    </location>
</feature>
<keyword evidence="4" id="KW-1185">Reference proteome</keyword>
<gene>
    <name evidence="3" type="ORF">SAMN05216323_102422</name>
</gene>
<feature type="chain" id="PRO_5011780831" description="Type 9 secretion system plug protein N-terminal domain-containing protein" evidence="1">
    <location>
        <begin position="24"/>
        <end position="429"/>
    </location>
</feature>
<accession>A0A1G6KC92</accession>
<dbReference type="Proteomes" id="UP000199452">
    <property type="component" value="Unassembled WGS sequence"/>
</dbReference>
<dbReference type="Gene3D" id="2.60.40.10">
    <property type="entry name" value="Immunoglobulins"/>
    <property type="match status" value="1"/>
</dbReference>
<evidence type="ECO:0000313" key="3">
    <source>
        <dbReference type="EMBL" id="SDC28498.1"/>
    </source>
</evidence>
<dbReference type="InterPro" id="IPR013783">
    <property type="entry name" value="Ig-like_fold"/>
</dbReference>
<organism evidence="3 4">
    <name type="scientific">Williamwhitmania taraxaci</name>
    <dbReference type="NCBI Taxonomy" id="1640674"/>
    <lineage>
        <taxon>Bacteria</taxon>
        <taxon>Pseudomonadati</taxon>
        <taxon>Bacteroidota</taxon>
        <taxon>Bacteroidia</taxon>
        <taxon>Bacteroidales</taxon>
        <taxon>Williamwhitmaniaceae</taxon>
        <taxon>Williamwhitmania</taxon>
    </lineage>
</organism>
<dbReference type="Pfam" id="PF17116">
    <property type="entry name" value="T9SS_plug_1st"/>
    <property type="match status" value="1"/>
</dbReference>
<name>A0A1G6KC92_9BACT</name>
<dbReference type="STRING" id="1640674.SAMN05216323_102422"/>
<reference evidence="3 4" key="1">
    <citation type="submission" date="2016-09" db="EMBL/GenBank/DDBJ databases">
        <authorList>
            <person name="Capua I."/>
            <person name="De Benedictis P."/>
            <person name="Joannis T."/>
            <person name="Lombin L.H."/>
            <person name="Cattoli G."/>
        </authorList>
    </citation>
    <scope>NUCLEOTIDE SEQUENCE [LARGE SCALE GENOMIC DNA]</scope>
    <source>
        <strain evidence="3 4">A7P-90m</strain>
    </source>
</reference>
<evidence type="ECO:0000259" key="2">
    <source>
        <dbReference type="Pfam" id="PF17116"/>
    </source>
</evidence>
<sequence length="429" mass="49288">MKNGSAILKTFFALLAISKVCYATNNEPTSNVFIQDKKNNNYIANPEIRTVLLYPKGWPQADAVFELGGANPLLFSFDELSGTPDYYTYSVVHCDANWNESGLYYADYMDGFQQNPLNNYRFSFNTKESYAHFELELPNEQVSLRISGNYLIRVYGSASSTEAILQWQFRVVEQLVGINLRARPAPDPAIIRTHQQLDCEIFYKNLPVTDPFSDLKLVVEQNTIPNDLNPLPQFSRASSADYSGIDKLVFKGLNEWRTFDTRSLMYNSINIERITLTANHYHVLLKPDESRAKVQYVSQPDFNGRVAIQGERNYDAGIELEYPIVYFTLNTEERPDQDVYLVGNFTGFAYTDNFKMVYNYERKAYELAIPLKQGFYNYMYAVKTPQSTTADLSALEGSHSETENSYSVYVYYRQPGSRYDRLVGYARIN</sequence>
<dbReference type="EMBL" id="FMYP01000024">
    <property type="protein sequence ID" value="SDC28498.1"/>
    <property type="molecule type" value="Genomic_DNA"/>
</dbReference>
<dbReference type="RefSeq" id="WP_092437703.1">
    <property type="nucleotide sequence ID" value="NZ_FMYP01000024.1"/>
</dbReference>
<dbReference type="AlphaFoldDB" id="A0A1G6KC92"/>
<dbReference type="InterPro" id="IPR031345">
    <property type="entry name" value="T9SS_Plug_N"/>
</dbReference>
<keyword evidence="1" id="KW-0732">Signal</keyword>